<evidence type="ECO:0000256" key="1">
    <source>
        <dbReference type="SAM" id="Phobius"/>
    </source>
</evidence>
<accession>A0ABW4J5A9</accession>
<evidence type="ECO:0000313" key="2">
    <source>
        <dbReference type="EMBL" id="MFD1671130.1"/>
    </source>
</evidence>
<reference evidence="3" key="1">
    <citation type="journal article" date="2019" name="Int. J. Syst. Evol. Microbiol.">
        <title>The Global Catalogue of Microorganisms (GCM) 10K type strain sequencing project: providing services to taxonomists for standard genome sequencing and annotation.</title>
        <authorList>
            <consortium name="The Broad Institute Genomics Platform"/>
            <consortium name="The Broad Institute Genome Sequencing Center for Infectious Disease"/>
            <person name="Wu L."/>
            <person name="Ma J."/>
        </authorList>
    </citation>
    <scope>NUCLEOTIDE SEQUENCE [LARGE SCALE GENOMIC DNA]</scope>
    <source>
        <strain evidence="3">CCM 8896</strain>
    </source>
</reference>
<dbReference type="Proteomes" id="UP001597267">
    <property type="component" value="Unassembled WGS sequence"/>
</dbReference>
<dbReference type="EMBL" id="JBHTOP010000005">
    <property type="protein sequence ID" value="MFD1671130.1"/>
    <property type="molecule type" value="Genomic_DNA"/>
</dbReference>
<keyword evidence="1" id="KW-0472">Membrane</keyword>
<feature type="transmembrane region" description="Helical" evidence="1">
    <location>
        <begin position="60"/>
        <end position="79"/>
    </location>
</feature>
<dbReference type="RefSeq" id="WP_125714245.1">
    <property type="nucleotide sequence ID" value="NZ_JBHTOP010000005.1"/>
</dbReference>
<proteinExistence type="predicted"/>
<dbReference type="Pfam" id="PF11877">
    <property type="entry name" value="DUF3397"/>
    <property type="match status" value="1"/>
</dbReference>
<name>A0ABW4J5A9_9LACO</name>
<keyword evidence="3" id="KW-1185">Reference proteome</keyword>
<evidence type="ECO:0000313" key="3">
    <source>
        <dbReference type="Proteomes" id="UP001597267"/>
    </source>
</evidence>
<sequence>MKLISLGILIPMIGLIISMGLKKIFKNLTHVKTVDFLPPFLIAGVQLISLGHGQLSMIEVMILVILLMAIGLAIFSAIRDHELLLPRFFKTLWRLIFILSLCWYVGFIILVIGTQISNI</sequence>
<protein>
    <submittedName>
        <fullName evidence="2">DUF3397 domain-containing protein</fullName>
    </submittedName>
</protein>
<comment type="caution">
    <text evidence="2">The sequence shown here is derived from an EMBL/GenBank/DDBJ whole genome shotgun (WGS) entry which is preliminary data.</text>
</comment>
<keyword evidence="1" id="KW-0812">Transmembrane</keyword>
<keyword evidence="1" id="KW-1133">Transmembrane helix</keyword>
<feature type="transmembrane region" description="Helical" evidence="1">
    <location>
        <begin position="36"/>
        <end position="54"/>
    </location>
</feature>
<dbReference type="InterPro" id="IPR024515">
    <property type="entry name" value="DUF3397"/>
</dbReference>
<gene>
    <name evidence="2" type="ORF">ACFQ5M_03350</name>
</gene>
<feature type="transmembrane region" description="Helical" evidence="1">
    <location>
        <begin position="91"/>
        <end position="113"/>
    </location>
</feature>
<organism evidence="2 3">
    <name type="scientific">Agrilactobacillus yilanensis</name>
    <dbReference type="NCBI Taxonomy" id="2485997"/>
    <lineage>
        <taxon>Bacteria</taxon>
        <taxon>Bacillati</taxon>
        <taxon>Bacillota</taxon>
        <taxon>Bacilli</taxon>
        <taxon>Lactobacillales</taxon>
        <taxon>Lactobacillaceae</taxon>
        <taxon>Agrilactobacillus</taxon>
    </lineage>
</organism>
<feature type="transmembrane region" description="Helical" evidence="1">
    <location>
        <begin position="6"/>
        <end position="24"/>
    </location>
</feature>